<dbReference type="RefSeq" id="WP_089745238.1">
    <property type="nucleotide sequence ID" value="NZ_FNHD01000018.1"/>
</dbReference>
<evidence type="ECO:0000313" key="2">
    <source>
        <dbReference type="Proteomes" id="UP000199242"/>
    </source>
</evidence>
<dbReference type="Proteomes" id="UP000199242">
    <property type="component" value="Unassembled WGS sequence"/>
</dbReference>
<proteinExistence type="predicted"/>
<gene>
    <name evidence="1" type="ORF">SAMN05216273_11880</name>
</gene>
<comment type="caution">
    <text evidence="1">The sequence shown here is derived from an EMBL/GenBank/DDBJ whole genome shotgun (WGS) entry which is preliminary data.</text>
</comment>
<sequence>MQNVFSRGEYINNSRIRQRKRRLANLTSCRLELDEVLNDLFRGFENVLDKTNEVLKQFEPQDRARVLEASIIQTFQANEIFKRFSNKAFYGKYRRLILNVNGYIILFKKLNKKGYPMNIKTQNIQDILNQQQTLQLFTDTDYADEPILYFGYQKNRIGEYVNPSLVYIDEGEIKFKIGREEFNSGMNAIIPINPINSNGNVNMTAPTLKNNISKNIKTADK</sequence>
<accession>A0ABY0R1E3</accession>
<dbReference type="EMBL" id="FNHD01000018">
    <property type="protein sequence ID" value="SDM25136.1"/>
    <property type="molecule type" value="Genomic_DNA"/>
</dbReference>
<name>A0ABY0R1E3_9FLAO</name>
<keyword evidence="2" id="KW-1185">Reference proteome</keyword>
<organism evidence="1 2">
    <name type="scientific">Chryseobacterium taihuense</name>
    <dbReference type="NCBI Taxonomy" id="1141221"/>
    <lineage>
        <taxon>Bacteria</taxon>
        <taxon>Pseudomonadati</taxon>
        <taxon>Bacteroidota</taxon>
        <taxon>Flavobacteriia</taxon>
        <taxon>Flavobacteriales</taxon>
        <taxon>Weeksellaceae</taxon>
        <taxon>Chryseobacterium group</taxon>
        <taxon>Chryseobacterium</taxon>
    </lineage>
</organism>
<protein>
    <submittedName>
        <fullName evidence="1">Uncharacterized protein</fullName>
    </submittedName>
</protein>
<reference evidence="1 2" key="1">
    <citation type="submission" date="2016-10" db="EMBL/GenBank/DDBJ databases">
        <authorList>
            <person name="Varghese N."/>
            <person name="Submissions S."/>
        </authorList>
    </citation>
    <scope>NUCLEOTIDE SEQUENCE [LARGE SCALE GENOMIC DNA]</scope>
    <source>
        <strain evidence="1 2">CGMCC 1.10941</strain>
    </source>
</reference>
<evidence type="ECO:0000313" key="1">
    <source>
        <dbReference type="EMBL" id="SDM25136.1"/>
    </source>
</evidence>